<evidence type="ECO:0000313" key="1">
    <source>
        <dbReference type="EMBL" id="KAJ9074927.1"/>
    </source>
</evidence>
<name>A0ACC2TL04_9FUNG</name>
<evidence type="ECO:0000313" key="2">
    <source>
        <dbReference type="Proteomes" id="UP001165960"/>
    </source>
</evidence>
<gene>
    <name evidence="1" type="ORF">DSO57_1001400</name>
</gene>
<sequence>MSHNPSSSEDYIDIIHFNDVYHIEERNIEPIGGAARFKGELDRLYEKLSRTSSNQEKVTSPLVLFSGDAFNPSTQSTITKGSHMVPVLNHLRIDVACYGNHDFDFGVPVLEDLAGQCNFPWLLSNISVNQENLVTPLAKAKRYYILNRGNLKIGVIGLVEKEWLLTIASLPPDYHYMDFVQVGAALSKELREEYNVDIVIALTHMRLPNDEILAQQCDKEIDLILGGHDHFFHVGSGCDFVDEKGEPTEAPSQSQDKSIPNLRVVKSGTDFRTLSHIRLTKARDVSVCRYRVTNDSPSNNDVAKLVEETQAQISDKLQVVIGYRKNEWDTRSEAVRLGESGFGNFLADIFLNYHPDADVALLCGGALRSDTVYPPGEVTLGDILAILPFDDPVVVLSLAGGDLFEALESSVSMYPKQEGRFPQLAGMKITFDPKAEPGNRLTEVLVADHDSVYVPLDRNKTYTVVTRDYMALGFDGFDALKKGKYIVDEENGIMASTLMRRFFLGLKYSALLAAKVQSSPLKAAFSAACKWRRKALVGKDLPTFGQCICSSAICPSDEMASNQDPSHPCSDINFRPFLTVEAKLEGRICQK</sequence>
<comment type="caution">
    <text evidence="1">The sequence shown here is derived from an EMBL/GenBank/DDBJ whole genome shotgun (WGS) entry which is preliminary data.</text>
</comment>
<dbReference type="EMBL" id="QTSX02002843">
    <property type="protein sequence ID" value="KAJ9074927.1"/>
    <property type="molecule type" value="Genomic_DNA"/>
</dbReference>
<dbReference type="Proteomes" id="UP001165960">
    <property type="component" value="Unassembled WGS sequence"/>
</dbReference>
<accession>A0ACC2TL04</accession>
<keyword evidence="2" id="KW-1185">Reference proteome</keyword>
<proteinExistence type="predicted"/>
<protein>
    <submittedName>
        <fullName evidence="1">Uncharacterized protein</fullName>
    </submittedName>
</protein>
<organism evidence="1 2">
    <name type="scientific">Entomophthora muscae</name>
    <dbReference type="NCBI Taxonomy" id="34485"/>
    <lineage>
        <taxon>Eukaryota</taxon>
        <taxon>Fungi</taxon>
        <taxon>Fungi incertae sedis</taxon>
        <taxon>Zoopagomycota</taxon>
        <taxon>Entomophthoromycotina</taxon>
        <taxon>Entomophthoromycetes</taxon>
        <taxon>Entomophthorales</taxon>
        <taxon>Entomophthoraceae</taxon>
        <taxon>Entomophthora</taxon>
    </lineage>
</organism>
<reference evidence="1" key="1">
    <citation type="submission" date="2022-04" db="EMBL/GenBank/DDBJ databases">
        <title>Genome of the entomopathogenic fungus Entomophthora muscae.</title>
        <authorList>
            <person name="Elya C."/>
            <person name="Lovett B.R."/>
            <person name="Lee E."/>
            <person name="Macias A.M."/>
            <person name="Hajek A.E."/>
            <person name="De Bivort B.L."/>
            <person name="Kasson M.T."/>
            <person name="De Fine Licht H.H."/>
            <person name="Stajich J.E."/>
        </authorList>
    </citation>
    <scope>NUCLEOTIDE SEQUENCE</scope>
    <source>
        <strain evidence="1">Berkeley</strain>
    </source>
</reference>